<comment type="catalytic activity">
    <reaction evidence="14">
        <text>4-aminobutanoate + 2-oxoglutarate = succinate semialdehyde + L-glutamate</text>
        <dbReference type="Rhea" id="RHEA:23352"/>
        <dbReference type="ChEBI" id="CHEBI:16810"/>
        <dbReference type="ChEBI" id="CHEBI:29985"/>
        <dbReference type="ChEBI" id="CHEBI:57706"/>
        <dbReference type="ChEBI" id="CHEBI:59888"/>
        <dbReference type="EC" id="2.6.1.19"/>
    </reaction>
</comment>
<dbReference type="EMBL" id="CCBB010000003">
    <property type="protein sequence ID" value="CDO09058.1"/>
    <property type="molecule type" value="Genomic_DNA"/>
</dbReference>
<evidence type="ECO:0000256" key="14">
    <source>
        <dbReference type="ARBA" id="ARBA00048021"/>
    </source>
</evidence>
<gene>
    <name evidence="17" type="ORF">BN977_03878</name>
</gene>
<dbReference type="InterPro" id="IPR004632">
    <property type="entry name" value="4NH2But_aminotransferase_bac"/>
</dbReference>
<keyword evidence="9 16" id="KW-0663">Pyridoxal phosphate</keyword>
<dbReference type="InterPro" id="IPR015421">
    <property type="entry name" value="PyrdxlP-dep_Trfase_major"/>
</dbReference>
<dbReference type="GO" id="GO:0034386">
    <property type="term" value="F:4-aminobutyrate:2-oxoglutarate transaminase activity"/>
    <property type="evidence" value="ECO:0007669"/>
    <property type="project" value="UniProtKB-EC"/>
</dbReference>
<evidence type="ECO:0000256" key="5">
    <source>
        <dbReference type="ARBA" id="ARBA00012876"/>
    </source>
</evidence>
<dbReference type="GO" id="GO:0047298">
    <property type="term" value="F:(S)-3-amino-2-methylpropionate transaminase activity"/>
    <property type="evidence" value="ECO:0007669"/>
    <property type="project" value="UniProtKB-EC"/>
</dbReference>
<evidence type="ECO:0000256" key="16">
    <source>
        <dbReference type="RuleBase" id="RU003560"/>
    </source>
</evidence>
<comment type="pathway">
    <text evidence="3">Amino-acid degradation; 4-aminobutanoate degradation.</text>
</comment>
<dbReference type="STRING" id="258533.BN977_03878"/>
<comment type="caution">
    <text evidence="17">The sequence shown here is derived from an EMBL/GenBank/DDBJ whole genome shotgun (WGS) entry which is preliminary data.</text>
</comment>
<dbReference type="Gene3D" id="3.40.640.10">
    <property type="entry name" value="Type I PLP-dependent aspartate aminotransferase-like (Major domain)"/>
    <property type="match status" value="1"/>
</dbReference>
<evidence type="ECO:0000256" key="12">
    <source>
        <dbReference type="ARBA" id="ARBA00030857"/>
    </source>
</evidence>
<dbReference type="InterPro" id="IPR005814">
    <property type="entry name" value="Aminotrans_3"/>
</dbReference>
<protein>
    <recommendedName>
        <fullName evidence="12">(S)-3-amino-2-methylpropionate transaminase</fullName>
        <ecNumber evidence="6">2.6.1.19</ecNumber>
        <ecNumber evidence="5">2.6.1.22</ecNumber>
    </recommendedName>
    <alternativeName>
        <fullName evidence="13">GABA aminotransferase</fullName>
    </alternativeName>
    <alternativeName>
        <fullName evidence="11">Gamma-amino-N-butyrate transaminase</fullName>
    </alternativeName>
    <alternativeName>
        <fullName evidence="15">Glutamate:succinic semialdehyde transaminase</fullName>
    </alternativeName>
    <alternativeName>
        <fullName evidence="10">L-AIBAT</fullName>
    </alternativeName>
</protein>
<dbReference type="CDD" id="cd00610">
    <property type="entry name" value="OAT_like"/>
    <property type="match status" value="1"/>
</dbReference>
<dbReference type="EC" id="2.6.1.19" evidence="6"/>
<keyword evidence="7 17" id="KW-0032">Aminotransferase</keyword>
<organism evidence="17 18">
    <name type="scientific">Mycolicibacterium cosmeticum</name>
    <dbReference type="NCBI Taxonomy" id="258533"/>
    <lineage>
        <taxon>Bacteria</taxon>
        <taxon>Bacillati</taxon>
        <taxon>Actinomycetota</taxon>
        <taxon>Actinomycetes</taxon>
        <taxon>Mycobacteriales</taxon>
        <taxon>Mycobacteriaceae</taxon>
        <taxon>Mycolicibacterium</taxon>
    </lineage>
</organism>
<dbReference type="EC" id="2.6.1.22" evidence="5"/>
<comment type="similarity">
    <text evidence="4 16">Belongs to the class-III pyridoxal-phosphate-dependent aminotransferase family.</text>
</comment>
<keyword evidence="8" id="KW-0808">Transferase</keyword>
<accession>W9AUA3</accession>
<dbReference type="Pfam" id="PF00202">
    <property type="entry name" value="Aminotran_3"/>
    <property type="match status" value="1"/>
</dbReference>
<evidence type="ECO:0000256" key="6">
    <source>
        <dbReference type="ARBA" id="ARBA00012912"/>
    </source>
</evidence>
<proteinExistence type="inferred from homology"/>
<dbReference type="NCBIfam" id="NF004714">
    <property type="entry name" value="PRK06058.1"/>
    <property type="match status" value="1"/>
</dbReference>
<comment type="catalytic activity">
    <reaction evidence="1">
        <text>(S)-3-amino-2-methylpropanoate + 2-oxoglutarate = 2-methyl-3-oxopropanoate + L-glutamate</text>
        <dbReference type="Rhea" id="RHEA:13993"/>
        <dbReference type="ChEBI" id="CHEBI:16810"/>
        <dbReference type="ChEBI" id="CHEBI:29985"/>
        <dbReference type="ChEBI" id="CHEBI:57700"/>
        <dbReference type="ChEBI" id="CHEBI:58655"/>
        <dbReference type="EC" id="2.6.1.22"/>
    </reaction>
</comment>
<dbReference type="NCBIfam" id="TIGR00700">
    <property type="entry name" value="GABAtrnsam"/>
    <property type="match status" value="1"/>
</dbReference>
<comment type="cofactor">
    <cofactor evidence="2">
        <name>pyridoxal 5'-phosphate</name>
        <dbReference type="ChEBI" id="CHEBI:597326"/>
    </cofactor>
</comment>
<evidence type="ECO:0000256" key="1">
    <source>
        <dbReference type="ARBA" id="ARBA00001750"/>
    </source>
</evidence>
<dbReference type="SUPFAM" id="SSF53383">
    <property type="entry name" value="PLP-dependent transferases"/>
    <property type="match status" value="1"/>
</dbReference>
<evidence type="ECO:0000256" key="9">
    <source>
        <dbReference type="ARBA" id="ARBA00022898"/>
    </source>
</evidence>
<dbReference type="PANTHER" id="PTHR11986:SF58">
    <property type="entry name" value="LEUCINE_METHIONINE RACEMASE"/>
    <property type="match status" value="1"/>
</dbReference>
<dbReference type="Gene3D" id="3.90.1150.10">
    <property type="entry name" value="Aspartate Aminotransferase, domain 1"/>
    <property type="match status" value="1"/>
</dbReference>
<reference evidence="17" key="2">
    <citation type="submission" date="2014-03" db="EMBL/GenBank/DDBJ databases">
        <authorList>
            <person name="Urmite Genomes"/>
        </authorList>
    </citation>
    <scope>NUCLEOTIDE SEQUENCE</scope>
    <source>
        <strain evidence="17">DSM 44829</strain>
    </source>
</reference>
<evidence type="ECO:0000256" key="13">
    <source>
        <dbReference type="ARBA" id="ARBA00031787"/>
    </source>
</evidence>
<dbReference type="GO" id="GO:0030170">
    <property type="term" value="F:pyridoxal phosphate binding"/>
    <property type="evidence" value="ECO:0007669"/>
    <property type="project" value="InterPro"/>
</dbReference>
<dbReference type="InterPro" id="IPR050103">
    <property type="entry name" value="Class-III_PLP-dep_AT"/>
</dbReference>
<dbReference type="PIRSF" id="PIRSF000521">
    <property type="entry name" value="Transaminase_4ab_Lys_Orn"/>
    <property type="match status" value="1"/>
</dbReference>
<dbReference type="GO" id="GO:0042802">
    <property type="term" value="F:identical protein binding"/>
    <property type="evidence" value="ECO:0007669"/>
    <property type="project" value="TreeGrafter"/>
</dbReference>
<evidence type="ECO:0000313" key="17">
    <source>
        <dbReference type="EMBL" id="CDO09058.1"/>
    </source>
</evidence>
<evidence type="ECO:0000256" key="3">
    <source>
        <dbReference type="ARBA" id="ARBA00005176"/>
    </source>
</evidence>
<evidence type="ECO:0000256" key="11">
    <source>
        <dbReference type="ARBA" id="ARBA00030204"/>
    </source>
</evidence>
<dbReference type="InterPro" id="IPR015422">
    <property type="entry name" value="PyrdxlP-dep_Trfase_small"/>
</dbReference>
<dbReference type="PANTHER" id="PTHR11986">
    <property type="entry name" value="AMINOTRANSFERASE CLASS III"/>
    <property type="match status" value="1"/>
</dbReference>
<evidence type="ECO:0000256" key="8">
    <source>
        <dbReference type="ARBA" id="ARBA00022679"/>
    </source>
</evidence>
<evidence type="ECO:0000256" key="10">
    <source>
        <dbReference type="ARBA" id="ARBA00029760"/>
    </source>
</evidence>
<dbReference type="eggNOG" id="COG0160">
    <property type="taxonomic scope" value="Bacteria"/>
</dbReference>
<keyword evidence="18" id="KW-1185">Reference proteome</keyword>
<evidence type="ECO:0000256" key="7">
    <source>
        <dbReference type="ARBA" id="ARBA00022576"/>
    </source>
</evidence>
<dbReference type="InterPro" id="IPR015424">
    <property type="entry name" value="PyrdxlP-dep_Trfase"/>
</dbReference>
<dbReference type="InterPro" id="IPR049704">
    <property type="entry name" value="Aminotrans_3_PPA_site"/>
</dbReference>
<dbReference type="Proteomes" id="UP000028870">
    <property type="component" value="Unassembled WGS sequence"/>
</dbReference>
<name>W9AUA3_MYCCO</name>
<evidence type="ECO:0000256" key="15">
    <source>
        <dbReference type="ARBA" id="ARBA00050054"/>
    </source>
</evidence>
<dbReference type="FunFam" id="3.40.640.10:FF:000013">
    <property type="entry name" value="4-aminobutyrate aminotransferase"/>
    <property type="match status" value="1"/>
</dbReference>
<evidence type="ECO:0000313" key="18">
    <source>
        <dbReference type="Proteomes" id="UP000028870"/>
    </source>
</evidence>
<sequence length="472" mass="49233">MEGRALPSYADVKSAKGTIDMTLADSVLGGPALPQERRLVTNIPGPRSLALAGRRHAALPAGLASAAGVYAAAAGGGVVVDVDGNSFIDLGSGIAVTTVGNAAPEVVVRTSEQVARFTHTCFLATPYEQYIEVAERLNRIAPGDHEKRTALFNTGSEALENAVKYARVATNRPAVVVFDHAFHGRSLLTMSMTAKNLPYKHGFGPFAPEVYRAPMAYPYRWPSGPQNCADEAFAQFAQLVDSQIGSDAVACVVVEPIQGEGGFIVPADGFLARVADFCRDRGIVFVADEVQTGIARTGAWFASEHEGIVPDLITTAKGLAGGLPLAAVTGRADIMDAAHPGGIGGTYSGNPVACAAALGVFDEIENGGLLARAREIGEILTVELEAIATSTDVIGEIRGRGAMVAAELVLPGTRTPHRDAVAALTRHCHDNGVLTLTAGTFGNVLRFLPPLTIPDHLLIEALGVLRDGFAAL</sequence>
<dbReference type="AlphaFoldDB" id="W9AUA3"/>
<dbReference type="GO" id="GO:0009448">
    <property type="term" value="P:gamma-aminobutyric acid metabolic process"/>
    <property type="evidence" value="ECO:0007669"/>
    <property type="project" value="InterPro"/>
</dbReference>
<reference evidence="17" key="1">
    <citation type="submission" date="2014-03" db="EMBL/GenBank/DDBJ databases">
        <title>Draft Genome Sequence of Mycobacterium cosmeticum DSM 44829.</title>
        <authorList>
            <person name="Croce O."/>
            <person name="Robert C."/>
            <person name="Raoult D."/>
            <person name="Drancourt M."/>
        </authorList>
    </citation>
    <scope>NUCLEOTIDE SEQUENCE [LARGE SCALE GENOMIC DNA]</scope>
    <source>
        <strain evidence="17">DSM 44829</strain>
    </source>
</reference>
<evidence type="ECO:0000256" key="4">
    <source>
        <dbReference type="ARBA" id="ARBA00008954"/>
    </source>
</evidence>
<evidence type="ECO:0000256" key="2">
    <source>
        <dbReference type="ARBA" id="ARBA00001933"/>
    </source>
</evidence>
<dbReference type="PROSITE" id="PS00600">
    <property type="entry name" value="AA_TRANSFER_CLASS_3"/>
    <property type="match status" value="1"/>
</dbReference>